<dbReference type="InterPro" id="IPR023696">
    <property type="entry name" value="Ureohydrolase_dom_sf"/>
</dbReference>
<comment type="cofactor">
    <cofactor evidence="1">
        <name>Zn(2+)</name>
        <dbReference type="ChEBI" id="CHEBI:29105"/>
    </cofactor>
</comment>
<comment type="similarity">
    <text evidence="2">Belongs to the histone deacetylase family.</text>
</comment>
<feature type="domain" description="Histone deacetylase" evidence="6">
    <location>
        <begin position="28"/>
        <end position="332"/>
    </location>
</feature>
<dbReference type="InterPro" id="IPR000286">
    <property type="entry name" value="HDACs"/>
</dbReference>
<dbReference type="GO" id="GO:0004407">
    <property type="term" value="F:histone deacetylase activity"/>
    <property type="evidence" value="ECO:0007669"/>
    <property type="project" value="TreeGrafter"/>
</dbReference>
<evidence type="ECO:0000256" key="1">
    <source>
        <dbReference type="ARBA" id="ARBA00001947"/>
    </source>
</evidence>
<evidence type="ECO:0000256" key="5">
    <source>
        <dbReference type="ARBA" id="ARBA00022833"/>
    </source>
</evidence>
<gene>
    <name evidence="7" type="ORF">SAMN04488567_2659</name>
</gene>
<proteinExistence type="inferred from homology"/>
<evidence type="ECO:0000256" key="3">
    <source>
        <dbReference type="ARBA" id="ARBA00022723"/>
    </source>
</evidence>
<organism evidence="7 8">
    <name type="scientific">Limimaricola pyoseonensis</name>
    <dbReference type="NCBI Taxonomy" id="521013"/>
    <lineage>
        <taxon>Bacteria</taxon>
        <taxon>Pseudomonadati</taxon>
        <taxon>Pseudomonadota</taxon>
        <taxon>Alphaproteobacteria</taxon>
        <taxon>Rhodobacterales</taxon>
        <taxon>Paracoccaceae</taxon>
        <taxon>Limimaricola</taxon>
    </lineage>
</organism>
<dbReference type="STRING" id="521013.SAMN04488567_2659"/>
<keyword evidence="3" id="KW-0479">Metal-binding</keyword>
<accession>A0A1G7G0F8</accession>
<dbReference type="SUPFAM" id="SSF52768">
    <property type="entry name" value="Arginase/deacetylase"/>
    <property type="match status" value="1"/>
</dbReference>
<dbReference type="InterPro" id="IPR023801">
    <property type="entry name" value="His_deacetylse_dom"/>
</dbReference>
<dbReference type="PRINTS" id="PR01270">
    <property type="entry name" value="HDASUPER"/>
</dbReference>
<keyword evidence="4" id="KW-0378">Hydrolase</keyword>
<dbReference type="GO" id="GO:0046872">
    <property type="term" value="F:metal ion binding"/>
    <property type="evidence" value="ECO:0007669"/>
    <property type="project" value="UniProtKB-KW"/>
</dbReference>
<dbReference type="OrthoDB" id="9808367at2"/>
<dbReference type="PANTHER" id="PTHR10625:SF17">
    <property type="entry name" value="HISTONE DEACETYLASE 8"/>
    <property type="match status" value="1"/>
</dbReference>
<dbReference type="InterPro" id="IPR037138">
    <property type="entry name" value="His_deacetylse_dom_sf"/>
</dbReference>
<name>A0A1G7G0F8_9RHOB</name>
<dbReference type="PANTHER" id="PTHR10625">
    <property type="entry name" value="HISTONE DEACETYLASE HDAC1-RELATED"/>
    <property type="match status" value="1"/>
</dbReference>
<sequence>MRCFFAPESEGHDPDFRLTHGRVERNAERAERGRLLLAGLERLGLVTEEPPACDRADLEAVHTPDFVRFLETVWPEWQKLPRAGAEVVPNTHPQKTMASYPQSIVGRAGWHMADASCPMGEHSWTATRRAADCAVAAAEAVLSGERAAYALCRPPGHHSDADSAAGHCLLNNAAIAAGRLRRAHERVAVLDIDVHHGNGTQAIFYDRADVLTVSVHADPSNYYPFFVGYDHETGSGEGAGFNLNIPLERDSGNAVWLDAIRRGLARIAEFAPGALVVSLGLDAHENDPLRGLAVTTEGFRDAGRLIADAGLPSVLIQEGGYLSPDLTDNLAAYLGGALGRAPARADLQTDGAR</sequence>
<dbReference type="GO" id="GO:0016787">
    <property type="term" value="F:hydrolase activity"/>
    <property type="evidence" value="ECO:0007669"/>
    <property type="project" value="UniProtKB-KW"/>
</dbReference>
<dbReference type="Gene3D" id="3.40.800.20">
    <property type="entry name" value="Histone deacetylase domain"/>
    <property type="match status" value="1"/>
</dbReference>
<dbReference type="Pfam" id="PF00850">
    <property type="entry name" value="Hist_deacetyl"/>
    <property type="match status" value="1"/>
</dbReference>
<evidence type="ECO:0000256" key="4">
    <source>
        <dbReference type="ARBA" id="ARBA00022801"/>
    </source>
</evidence>
<evidence type="ECO:0000259" key="6">
    <source>
        <dbReference type="Pfam" id="PF00850"/>
    </source>
</evidence>
<evidence type="ECO:0000313" key="7">
    <source>
        <dbReference type="EMBL" id="SDE81628.1"/>
    </source>
</evidence>
<keyword evidence="5" id="KW-0862">Zinc</keyword>
<reference evidence="8" key="1">
    <citation type="submission" date="2016-10" db="EMBL/GenBank/DDBJ databases">
        <authorList>
            <person name="Varghese N."/>
            <person name="Submissions S."/>
        </authorList>
    </citation>
    <scope>NUCLEOTIDE SEQUENCE [LARGE SCALE GENOMIC DNA]</scope>
    <source>
        <strain evidence="8">DSM 21424</strain>
    </source>
</reference>
<protein>
    <submittedName>
        <fullName evidence="7">Acetoin utilization deacetylase AcuC</fullName>
    </submittedName>
</protein>
<dbReference type="GO" id="GO:0040029">
    <property type="term" value="P:epigenetic regulation of gene expression"/>
    <property type="evidence" value="ECO:0007669"/>
    <property type="project" value="TreeGrafter"/>
</dbReference>
<keyword evidence="8" id="KW-1185">Reference proteome</keyword>
<dbReference type="AlphaFoldDB" id="A0A1G7G0F8"/>
<dbReference type="EMBL" id="FNAT01000004">
    <property type="protein sequence ID" value="SDE81628.1"/>
    <property type="molecule type" value="Genomic_DNA"/>
</dbReference>
<evidence type="ECO:0000313" key="8">
    <source>
        <dbReference type="Proteomes" id="UP000198922"/>
    </source>
</evidence>
<dbReference type="RefSeq" id="WP_090112732.1">
    <property type="nucleotide sequence ID" value="NZ_FNAT01000004.1"/>
</dbReference>
<dbReference type="Proteomes" id="UP000198922">
    <property type="component" value="Unassembled WGS sequence"/>
</dbReference>
<evidence type="ECO:0000256" key="2">
    <source>
        <dbReference type="ARBA" id="ARBA00005947"/>
    </source>
</evidence>
<dbReference type="CDD" id="cd10001">
    <property type="entry name" value="HDAC_classII_APAH"/>
    <property type="match status" value="1"/>
</dbReference>